<organism evidence="1 2">
    <name type="scientific">Flavobacterium piscinae</name>
    <dbReference type="NCBI Taxonomy" id="2506424"/>
    <lineage>
        <taxon>Bacteria</taxon>
        <taxon>Pseudomonadati</taxon>
        <taxon>Bacteroidota</taxon>
        <taxon>Flavobacteriia</taxon>
        <taxon>Flavobacteriales</taxon>
        <taxon>Flavobacteriaceae</taxon>
        <taxon>Flavobacterium</taxon>
    </lineage>
</organism>
<evidence type="ECO:0000313" key="1">
    <source>
        <dbReference type="EMBL" id="RXR35474.1"/>
    </source>
</evidence>
<name>A0A4Q1L197_9FLAO</name>
<gene>
    <name evidence="1" type="ORF">EQG68_00840</name>
</gene>
<dbReference type="EMBL" id="SBKQ01000001">
    <property type="protein sequence ID" value="RXR35474.1"/>
    <property type="molecule type" value="Genomic_DNA"/>
</dbReference>
<keyword evidence="2" id="KW-1185">Reference proteome</keyword>
<comment type="caution">
    <text evidence="1">The sequence shown here is derived from an EMBL/GenBank/DDBJ whole genome shotgun (WGS) entry which is preliminary data.</text>
</comment>
<protein>
    <submittedName>
        <fullName evidence="1">Uncharacterized protein</fullName>
    </submittedName>
</protein>
<dbReference type="RefSeq" id="WP_129462897.1">
    <property type="nucleotide sequence ID" value="NZ_SBKQ01000001.1"/>
</dbReference>
<evidence type="ECO:0000313" key="2">
    <source>
        <dbReference type="Proteomes" id="UP000289734"/>
    </source>
</evidence>
<dbReference type="AlphaFoldDB" id="A0A4Q1L197"/>
<accession>A0A4Q1L197</accession>
<proteinExistence type="predicted"/>
<sequence length="79" mass="9495">MDIQLEKQKLIKLLTETNDVSIINAIKNVFTSQKKDFWEELTQEQRDEIEEGEKEIERGEYVDFYEFIKEHRSAKSNNL</sequence>
<dbReference type="Proteomes" id="UP000289734">
    <property type="component" value="Unassembled WGS sequence"/>
</dbReference>
<reference evidence="2" key="1">
    <citation type="submission" date="2019-01" db="EMBL/GenBank/DDBJ databases">
        <title>Cytophagaceae bacterium strain CAR-16.</title>
        <authorList>
            <person name="Chen W.-M."/>
        </authorList>
    </citation>
    <scope>NUCLEOTIDE SEQUENCE [LARGE SCALE GENOMIC DNA]</scope>
    <source>
        <strain evidence="2">ICH-30</strain>
    </source>
</reference>